<gene>
    <name evidence="1" type="ORF">A2V80_01795</name>
</gene>
<dbReference type="EMBL" id="MGFU01000045">
    <property type="protein sequence ID" value="OGM12028.1"/>
    <property type="molecule type" value="Genomic_DNA"/>
</dbReference>
<reference evidence="1 2" key="1">
    <citation type="journal article" date="2016" name="Nat. Commun.">
        <title>Thousands of microbial genomes shed light on interconnected biogeochemical processes in an aquifer system.</title>
        <authorList>
            <person name="Anantharaman K."/>
            <person name="Brown C.T."/>
            <person name="Hug L.A."/>
            <person name="Sharon I."/>
            <person name="Castelle C.J."/>
            <person name="Probst A.J."/>
            <person name="Thomas B.C."/>
            <person name="Singh A."/>
            <person name="Wilkins M.J."/>
            <person name="Karaoz U."/>
            <person name="Brodie E.L."/>
            <person name="Williams K.H."/>
            <person name="Hubbard S.S."/>
            <person name="Banfield J.F."/>
        </authorList>
    </citation>
    <scope>NUCLEOTIDE SEQUENCE [LARGE SCALE GENOMIC DNA]</scope>
</reference>
<dbReference type="AlphaFoldDB" id="A0A1F7XCB0"/>
<protein>
    <submittedName>
        <fullName evidence="1">Uncharacterized protein</fullName>
    </submittedName>
</protein>
<evidence type="ECO:0000313" key="1">
    <source>
        <dbReference type="EMBL" id="OGM12028.1"/>
    </source>
</evidence>
<accession>A0A1F7XCB0</accession>
<evidence type="ECO:0000313" key="2">
    <source>
        <dbReference type="Proteomes" id="UP000179013"/>
    </source>
</evidence>
<sequence length="158" mass="17102">MSAIKIRRSKKVYQTVLNSRGERREFKITWGLAEGYGATAKTHTPDEVVALIEDYLKNKAAGGESYLTGTVTTGVVVYAWPQEKGEAGSGHEPNAVYSGEVSPLYNSGLSDEFVGKILDEMAGQIGGQLGQTRVYVAFGHETWVLQKEDTATPTGETV</sequence>
<name>A0A1F7XCB0_9BACT</name>
<proteinExistence type="predicted"/>
<organism evidence="1 2">
    <name type="scientific">Candidatus Woesebacteria bacterium RBG_16_39_8b</name>
    <dbReference type="NCBI Taxonomy" id="1802482"/>
    <lineage>
        <taxon>Bacteria</taxon>
        <taxon>Candidatus Woeseibacteriota</taxon>
    </lineage>
</organism>
<dbReference type="Proteomes" id="UP000179013">
    <property type="component" value="Unassembled WGS sequence"/>
</dbReference>
<comment type="caution">
    <text evidence="1">The sequence shown here is derived from an EMBL/GenBank/DDBJ whole genome shotgun (WGS) entry which is preliminary data.</text>
</comment>